<dbReference type="GO" id="GO:0009361">
    <property type="term" value="C:succinate-CoA ligase complex (ADP-forming)"/>
    <property type="evidence" value="ECO:0007669"/>
    <property type="project" value="TreeGrafter"/>
</dbReference>
<dbReference type="GO" id="GO:0005739">
    <property type="term" value="C:mitochondrion"/>
    <property type="evidence" value="ECO:0007669"/>
    <property type="project" value="TreeGrafter"/>
</dbReference>
<dbReference type="STRING" id="1280837.A0A316VE40"/>
<dbReference type="InterPro" id="IPR033847">
    <property type="entry name" value="Citrt_syn/SCS-alpha_CS"/>
</dbReference>
<dbReference type="PANTHER" id="PTHR11117:SF2">
    <property type="entry name" value="SUCCINATE--COA LIGASE [ADP_GDP-FORMING] SUBUNIT ALPHA, MITOCHONDRIAL"/>
    <property type="match status" value="1"/>
</dbReference>
<dbReference type="SMART" id="SM00881">
    <property type="entry name" value="CoA_binding"/>
    <property type="match status" value="1"/>
</dbReference>
<feature type="active site" description="Tele-phosphohistidine intermediate" evidence="4">
    <location>
        <position position="261"/>
    </location>
</feature>
<dbReference type="InterPro" id="IPR005811">
    <property type="entry name" value="SUCC_ACL_C"/>
</dbReference>
<gene>
    <name evidence="6" type="ORF">FA14DRAFT_31601</name>
</gene>
<evidence type="ECO:0000259" key="5">
    <source>
        <dbReference type="SMART" id="SM00881"/>
    </source>
</evidence>
<dbReference type="RefSeq" id="XP_025354845.1">
    <property type="nucleotide sequence ID" value="XM_025502171.1"/>
</dbReference>
<dbReference type="InParanoid" id="A0A316VE40"/>
<dbReference type="PRINTS" id="PR01798">
    <property type="entry name" value="SCOASYNTHASE"/>
</dbReference>
<proteinExistence type="predicted"/>
<dbReference type="PIRSF" id="PIRSF001553">
    <property type="entry name" value="SucCS_alpha"/>
    <property type="match status" value="1"/>
</dbReference>
<name>A0A316VE40_9BASI</name>
<dbReference type="Gene3D" id="3.40.50.261">
    <property type="entry name" value="Succinyl-CoA synthetase domains"/>
    <property type="match status" value="1"/>
</dbReference>
<dbReference type="Proteomes" id="UP000245771">
    <property type="component" value="Unassembled WGS sequence"/>
</dbReference>
<dbReference type="SUPFAM" id="SSF51735">
    <property type="entry name" value="NAD(P)-binding Rossmann-fold domains"/>
    <property type="match status" value="1"/>
</dbReference>
<dbReference type="InterPro" id="IPR016102">
    <property type="entry name" value="Succinyl-CoA_synth-like"/>
</dbReference>
<dbReference type="GeneID" id="37023952"/>
<evidence type="ECO:0000256" key="3">
    <source>
        <dbReference type="ARBA" id="ARBA00022741"/>
    </source>
</evidence>
<keyword evidence="2 6" id="KW-0436">Ligase</keyword>
<evidence type="ECO:0000256" key="1">
    <source>
        <dbReference type="ARBA" id="ARBA00022532"/>
    </source>
</evidence>
<dbReference type="Pfam" id="PF00549">
    <property type="entry name" value="Ligase_CoA"/>
    <property type="match status" value="1"/>
</dbReference>
<dbReference type="Gene3D" id="3.40.50.720">
    <property type="entry name" value="NAD(P)-binding Rossmann-like Domain"/>
    <property type="match status" value="1"/>
</dbReference>
<evidence type="ECO:0000313" key="6">
    <source>
        <dbReference type="EMBL" id="PWN34543.1"/>
    </source>
</evidence>
<dbReference type="OrthoDB" id="1664372at2759"/>
<sequence length="314" mass="33090">MSKAAQTIKNLAVDKHTPCIFQGFTGKSATFHAKLSLSIGTNIVGGVTPKKGGQTHLDRPVFDTVKEAVRQVKPHATAVFVPPMLAANAIIDAIENEIPLIVSVAEGVPLKDQMRIMSALHSQSKSRLVGCNSPGMMNPAGCRLGISPLSIAVPGPIGIASRSGTLSYEAAWSTKHMGQSNILGLGGDFYPGTRHAEAVEFFMNDEQTQGIVLVGEVGGVMEEEAAELIARQYTGSDGKPIKPVVAFIAGRNVPPGQIFGHAGAIWRDGLSSAEQKRTALKNAGVVVVDAVGEVGQAIQKELESRGIDPVRKEQ</sequence>
<keyword evidence="1" id="KW-0816">Tricarboxylic acid cycle</keyword>
<dbReference type="EMBL" id="KZ819603">
    <property type="protein sequence ID" value="PWN34543.1"/>
    <property type="molecule type" value="Genomic_DNA"/>
</dbReference>
<dbReference type="Pfam" id="PF02629">
    <property type="entry name" value="CoA_binding"/>
    <property type="match status" value="1"/>
</dbReference>
<dbReference type="AlphaFoldDB" id="A0A316VE40"/>
<evidence type="ECO:0000313" key="7">
    <source>
        <dbReference type="Proteomes" id="UP000245771"/>
    </source>
</evidence>
<dbReference type="GO" id="GO:0000166">
    <property type="term" value="F:nucleotide binding"/>
    <property type="evidence" value="ECO:0007669"/>
    <property type="project" value="UniProtKB-KW"/>
</dbReference>
<reference evidence="6 7" key="1">
    <citation type="journal article" date="2018" name="Mol. Biol. Evol.">
        <title>Broad Genomic Sampling Reveals a Smut Pathogenic Ancestry of the Fungal Clade Ustilaginomycotina.</title>
        <authorList>
            <person name="Kijpornyongpan T."/>
            <person name="Mondo S.J."/>
            <person name="Barry K."/>
            <person name="Sandor L."/>
            <person name="Lee J."/>
            <person name="Lipzen A."/>
            <person name="Pangilinan J."/>
            <person name="LaButti K."/>
            <person name="Hainaut M."/>
            <person name="Henrissat B."/>
            <person name="Grigoriev I.V."/>
            <person name="Spatafora J.W."/>
            <person name="Aime M.C."/>
        </authorList>
    </citation>
    <scope>NUCLEOTIDE SEQUENCE [LARGE SCALE GENOMIC DNA]</scope>
    <source>
        <strain evidence="6 7">MCA 3882</strain>
    </source>
</reference>
<evidence type="ECO:0000256" key="4">
    <source>
        <dbReference type="PIRSR" id="PIRSR001553-1"/>
    </source>
</evidence>
<dbReference type="InterPro" id="IPR036291">
    <property type="entry name" value="NAD(P)-bd_dom_sf"/>
</dbReference>
<keyword evidence="3" id="KW-0547">Nucleotide-binding</keyword>
<dbReference type="PANTHER" id="PTHR11117">
    <property type="entry name" value="SUCCINYL-COA LIGASE SUBUNIT ALPHA"/>
    <property type="match status" value="1"/>
</dbReference>
<dbReference type="InterPro" id="IPR003781">
    <property type="entry name" value="CoA-bd"/>
</dbReference>
<evidence type="ECO:0000256" key="2">
    <source>
        <dbReference type="ARBA" id="ARBA00022598"/>
    </source>
</evidence>
<dbReference type="PROSITE" id="PS01216">
    <property type="entry name" value="SUCCINYL_COA_LIG_1"/>
    <property type="match status" value="1"/>
</dbReference>
<dbReference type="SUPFAM" id="SSF52210">
    <property type="entry name" value="Succinyl-CoA synthetase domains"/>
    <property type="match status" value="1"/>
</dbReference>
<dbReference type="GO" id="GO:0004776">
    <property type="term" value="F:succinate-CoA ligase (GDP-forming) activity"/>
    <property type="evidence" value="ECO:0007669"/>
    <property type="project" value="TreeGrafter"/>
</dbReference>
<protein>
    <submittedName>
        <fullName evidence="6">Alpha subunit of succinyl-CoA ligase</fullName>
    </submittedName>
</protein>
<dbReference type="InterPro" id="IPR005810">
    <property type="entry name" value="CoA_lig_alpha"/>
</dbReference>
<dbReference type="GO" id="GO:0004775">
    <property type="term" value="F:succinate-CoA ligase (ADP-forming) activity"/>
    <property type="evidence" value="ECO:0007669"/>
    <property type="project" value="TreeGrafter"/>
</dbReference>
<accession>A0A316VE40</accession>
<dbReference type="GO" id="GO:0006099">
    <property type="term" value="P:tricarboxylic acid cycle"/>
    <property type="evidence" value="ECO:0007669"/>
    <property type="project" value="UniProtKB-KW"/>
</dbReference>
<feature type="domain" description="CoA-binding" evidence="5">
    <location>
        <begin position="12"/>
        <end position="108"/>
    </location>
</feature>
<dbReference type="FunFam" id="3.40.50.720:FF:000277">
    <property type="entry name" value="Succinate--CoA ligase [ADP-forming] subunit alpha"/>
    <property type="match status" value="1"/>
</dbReference>
<keyword evidence="7" id="KW-1185">Reference proteome</keyword>
<organism evidence="6 7">
    <name type="scientific">Meira miltonrushii</name>
    <dbReference type="NCBI Taxonomy" id="1280837"/>
    <lineage>
        <taxon>Eukaryota</taxon>
        <taxon>Fungi</taxon>
        <taxon>Dikarya</taxon>
        <taxon>Basidiomycota</taxon>
        <taxon>Ustilaginomycotina</taxon>
        <taxon>Exobasidiomycetes</taxon>
        <taxon>Exobasidiales</taxon>
        <taxon>Brachybasidiaceae</taxon>
        <taxon>Meira</taxon>
    </lineage>
</organism>